<feature type="region of interest" description="Disordered" evidence="6">
    <location>
        <begin position="275"/>
        <end position="319"/>
    </location>
</feature>
<evidence type="ECO:0000256" key="1">
    <source>
        <dbReference type="ARBA" id="ARBA00004123"/>
    </source>
</evidence>
<keyword evidence="4" id="KW-0804">Transcription</keyword>
<dbReference type="PANTHER" id="PTHR31429">
    <property type="entry name" value="WRKY TRANSCRIPTION FACTOR 36-RELATED"/>
    <property type="match status" value="1"/>
</dbReference>
<evidence type="ECO:0000256" key="3">
    <source>
        <dbReference type="ARBA" id="ARBA00023125"/>
    </source>
</evidence>
<organism evidence="8">
    <name type="scientific">Solanum chilense</name>
    <name type="common">Tomato</name>
    <name type="synonym">Lycopersicon chilense</name>
    <dbReference type="NCBI Taxonomy" id="4083"/>
    <lineage>
        <taxon>Eukaryota</taxon>
        <taxon>Viridiplantae</taxon>
        <taxon>Streptophyta</taxon>
        <taxon>Embryophyta</taxon>
        <taxon>Tracheophyta</taxon>
        <taxon>Spermatophyta</taxon>
        <taxon>Magnoliopsida</taxon>
        <taxon>eudicotyledons</taxon>
        <taxon>Gunneridae</taxon>
        <taxon>Pentapetalae</taxon>
        <taxon>asterids</taxon>
        <taxon>lamiids</taxon>
        <taxon>Solanales</taxon>
        <taxon>Solanaceae</taxon>
        <taxon>Solanoideae</taxon>
        <taxon>Solaneae</taxon>
        <taxon>Solanum</taxon>
        <taxon>Solanum subgen. Lycopersicon</taxon>
    </lineage>
</organism>
<evidence type="ECO:0000259" key="7">
    <source>
        <dbReference type="PROSITE" id="PS50811"/>
    </source>
</evidence>
<reference evidence="8" key="1">
    <citation type="submission" date="2019-05" db="EMBL/GenBank/DDBJ databases">
        <title>The de novo reference genome and transcriptome assemblies of the wild tomato species Solanum chilense.</title>
        <authorList>
            <person name="Stam R."/>
            <person name="Nosenko T."/>
            <person name="Hoerger A.C."/>
            <person name="Stephan W."/>
            <person name="Seidel M.A."/>
            <person name="Kuhn J.M.M."/>
            <person name="Haberer G."/>
            <person name="Tellier A."/>
        </authorList>
    </citation>
    <scope>NUCLEOTIDE SEQUENCE</scope>
    <source>
        <tissue evidence="8">Mature leaves</tissue>
    </source>
</reference>
<evidence type="ECO:0000313" key="8">
    <source>
        <dbReference type="EMBL" id="TMW98169.1"/>
    </source>
</evidence>
<dbReference type="GO" id="GO:0002237">
    <property type="term" value="P:response to molecule of bacterial origin"/>
    <property type="evidence" value="ECO:0007669"/>
    <property type="project" value="UniProtKB-ARBA"/>
</dbReference>
<dbReference type="InterPro" id="IPR044810">
    <property type="entry name" value="WRKY_plant"/>
</dbReference>
<dbReference type="InterPro" id="IPR003657">
    <property type="entry name" value="WRKY_dom"/>
</dbReference>
<dbReference type="PANTHER" id="PTHR31429:SF3">
    <property type="entry name" value="WRKY TRANSCRIPTION FACTOR 40-RELATED"/>
    <property type="match status" value="1"/>
</dbReference>
<evidence type="ECO:0000256" key="2">
    <source>
        <dbReference type="ARBA" id="ARBA00023015"/>
    </source>
</evidence>
<feature type="region of interest" description="Disordered" evidence="6">
    <location>
        <begin position="229"/>
        <end position="250"/>
    </location>
</feature>
<dbReference type="PROSITE" id="PS50811">
    <property type="entry name" value="WRKY"/>
    <property type="match status" value="1"/>
</dbReference>
<keyword evidence="3" id="KW-0238">DNA-binding</keyword>
<evidence type="ECO:0000256" key="5">
    <source>
        <dbReference type="ARBA" id="ARBA00023242"/>
    </source>
</evidence>
<dbReference type="SUPFAM" id="SSF118290">
    <property type="entry name" value="WRKY DNA-binding domain"/>
    <property type="match status" value="1"/>
</dbReference>
<evidence type="ECO:0000256" key="6">
    <source>
        <dbReference type="SAM" id="MobiDB-lite"/>
    </source>
</evidence>
<dbReference type="FunFam" id="2.20.25.80:FF:000008">
    <property type="entry name" value="WRKY transcription factor 40"/>
    <property type="match status" value="1"/>
</dbReference>
<feature type="region of interest" description="Disordered" evidence="6">
    <location>
        <begin position="86"/>
        <end position="153"/>
    </location>
</feature>
<feature type="domain" description="WRKY" evidence="7">
    <location>
        <begin position="166"/>
        <end position="232"/>
    </location>
</feature>
<dbReference type="GO" id="GO:0005634">
    <property type="term" value="C:nucleus"/>
    <property type="evidence" value="ECO:0007669"/>
    <property type="project" value="UniProtKB-SubCell"/>
</dbReference>
<feature type="compositionally biased region" description="Polar residues" evidence="6">
    <location>
        <begin position="300"/>
        <end position="309"/>
    </location>
</feature>
<dbReference type="GO" id="GO:0050832">
    <property type="term" value="P:defense response to fungus"/>
    <property type="evidence" value="ECO:0007669"/>
    <property type="project" value="UniProtKB-ARBA"/>
</dbReference>
<evidence type="ECO:0000256" key="4">
    <source>
        <dbReference type="ARBA" id="ARBA00023163"/>
    </source>
</evidence>
<sequence>MEFTSLVDTSLDLNFRPLRVSDELPKQEVESNFIGLGRDLVPVKDEASNLMEELNRVNAENKKLTEMLTVMCQNYNSLRNQLTEYMSKQNSSTSGADQDQNSDGSKKLKIENNNSNNNNNEIVKSSVQVLNSESSSSDEDSSTKKPREEHIKTKTSRVYMRTEPSDTSLIVKDGYQWRKYGQKVTRDNPSPRAYFKCSFAPTCPVKKKVQRSVEDQSILVATYEGEHNHSKVDTAGPVTTTSPSSRFNPKNNTYAAAAVMPRQTLTLDLGEPKTLQNDMKKVHSITSTSSASGQKRKSPGSDQQQQNRPEFQHFLIEQMASSLTKDPSFQAALAAAISGKFLQNNSNTKDK</sequence>
<dbReference type="GO" id="GO:0031347">
    <property type="term" value="P:regulation of defense response"/>
    <property type="evidence" value="ECO:0007669"/>
    <property type="project" value="UniProtKB-ARBA"/>
</dbReference>
<dbReference type="EMBL" id="RXGB01001615">
    <property type="protein sequence ID" value="TMW98169.1"/>
    <property type="molecule type" value="Genomic_DNA"/>
</dbReference>
<comment type="caution">
    <text evidence="8">The sequence shown here is derived from an EMBL/GenBank/DDBJ whole genome shotgun (WGS) entry which is preliminary data.</text>
</comment>
<dbReference type="Gene3D" id="2.20.25.80">
    <property type="entry name" value="WRKY domain"/>
    <property type="match status" value="1"/>
</dbReference>
<dbReference type="GO" id="GO:0043565">
    <property type="term" value="F:sequence-specific DNA binding"/>
    <property type="evidence" value="ECO:0007669"/>
    <property type="project" value="InterPro"/>
</dbReference>
<comment type="subcellular location">
    <subcellularLocation>
        <location evidence="1">Nucleus</location>
    </subcellularLocation>
</comment>
<dbReference type="InterPro" id="IPR036576">
    <property type="entry name" value="WRKY_dom_sf"/>
</dbReference>
<dbReference type="Pfam" id="PF03106">
    <property type="entry name" value="WRKY"/>
    <property type="match status" value="1"/>
</dbReference>
<keyword evidence="5" id="KW-0539">Nucleus</keyword>
<dbReference type="SMART" id="SM00774">
    <property type="entry name" value="WRKY"/>
    <property type="match status" value="1"/>
</dbReference>
<keyword evidence="2" id="KW-0805">Transcription regulation</keyword>
<gene>
    <name evidence="8" type="ORF">EJD97_004403</name>
</gene>
<feature type="compositionally biased region" description="Polar residues" evidence="6">
    <location>
        <begin position="86"/>
        <end position="103"/>
    </location>
</feature>
<feature type="compositionally biased region" description="Polar residues" evidence="6">
    <location>
        <begin position="284"/>
        <end position="293"/>
    </location>
</feature>
<accession>A0A6N2BZ83</accession>
<dbReference type="GO" id="GO:0009751">
    <property type="term" value="P:response to salicylic acid"/>
    <property type="evidence" value="ECO:0007669"/>
    <property type="project" value="UniProtKB-ARBA"/>
</dbReference>
<protein>
    <recommendedName>
        <fullName evidence="7">WRKY domain-containing protein</fullName>
    </recommendedName>
</protein>
<feature type="compositionally biased region" description="Polar residues" evidence="6">
    <location>
        <begin position="237"/>
        <end position="250"/>
    </location>
</feature>
<feature type="compositionally biased region" description="Low complexity" evidence="6">
    <location>
        <begin position="111"/>
        <end position="135"/>
    </location>
</feature>
<name>A0A6N2BZ83_SOLCI</name>
<dbReference type="GO" id="GO:0003700">
    <property type="term" value="F:DNA-binding transcription factor activity"/>
    <property type="evidence" value="ECO:0007669"/>
    <property type="project" value="InterPro"/>
</dbReference>
<dbReference type="AlphaFoldDB" id="A0A6N2BZ83"/>
<feature type="compositionally biased region" description="Basic and acidic residues" evidence="6">
    <location>
        <begin position="141"/>
        <end position="152"/>
    </location>
</feature>
<dbReference type="GO" id="GO:0042742">
    <property type="term" value="P:defense response to bacterium"/>
    <property type="evidence" value="ECO:0007669"/>
    <property type="project" value="UniProtKB-ARBA"/>
</dbReference>
<proteinExistence type="predicted"/>